<sequence length="280" mass="31496">MAKHTGSTFLRRKLGAKLRRMREAAEFSLDDAAPRLDKTRSALHRMETGETRVDVHMVRSMMDLYDIYDPDLIEEAREAYKPPWYRAYGDLGLGYVDVETSAAQVDNFEVQLVPGLLQTEQYMRAVFGHWEPSAADNDTAVRLMRQRRLMGEGQPLRLNTVIDEAVLRCDIAGPRPEAMLKQFRHLLAAAALPTVNLQILPFRRAARCLTGPFNILTFPDQEDPAILYVEHVAGAIHIDDPGDVAKAKLEFSLLQAEALTPAASITLIEQVVEDLKDVEQ</sequence>
<dbReference type="PROSITE" id="PS50943">
    <property type="entry name" value="HTH_CROC1"/>
    <property type="match status" value="1"/>
</dbReference>
<evidence type="ECO:0000313" key="3">
    <source>
        <dbReference type="Proteomes" id="UP000763557"/>
    </source>
</evidence>
<dbReference type="EMBL" id="JAAATY010000001">
    <property type="protein sequence ID" value="NRN62960.1"/>
    <property type="molecule type" value="Genomic_DNA"/>
</dbReference>
<dbReference type="CDD" id="cd00093">
    <property type="entry name" value="HTH_XRE"/>
    <property type="match status" value="1"/>
</dbReference>
<evidence type="ECO:0000259" key="1">
    <source>
        <dbReference type="PROSITE" id="PS50943"/>
    </source>
</evidence>
<dbReference type="RefSeq" id="WP_173123277.1">
    <property type="nucleotide sequence ID" value="NZ_CBCSGW010000022.1"/>
</dbReference>
<comment type="caution">
    <text evidence="2">The sequence shown here is derived from an EMBL/GenBank/DDBJ whole genome shotgun (WGS) entry which is preliminary data.</text>
</comment>
<protein>
    <submittedName>
        <fullName evidence="2">Transcriptional regulator</fullName>
    </submittedName>
</protein>
<feature type="domain" description="HTH cro/C1-type" evidence="1">
    <location>
        <begin position="18"/>
        <end position="73"/>
    </location>
</feature>
<dbReference type="InterPro" id="IPR010982">
    <property type="entry name" value="Lambda_DNA-bd_dom_sf"/>
</dbReference>
<dbReference type="Proteomes" id="UP000763557">
    <property type="component" value="Unassembled WGS sequence"/>
</dbReference>
<evidence type="ECO:0000313" key="2">
    <source>
        <dbReference type="EMBL" id="NRN62960.1"/>
    </source>
</evidence>
<reference evidence="2 3" key="1">
    <citation type="submission" date="2020-01" db="EMBL/GenBank/DDBJ databases">
        <title>Kibdelosporangium persica a novel Actinomycetes from a hot desert in Iran.</title>
        <authorList>
            <person name="Safaei N."/>
            <person name="Zaburannyi N."/>
            <person name="Mueller R."/>
            <person name="Wink J."/>
        </authorList>
    </citation>
    <scope>NUCLEOTIDE SEQUENCE [LARGE SCALE GENOMIC DNA]</scope>
    <source>
        <strain evidence="2 3">4NS15</strain>
    </source>
</reference>
<dbReference type="Pfam" id="PF19054">
    <property type="entry name" value="DUF5753"/>
    <property type="match status" value="1"/>
</dbReference>
<organism evidence="2 3">
    <name type="scientific">Kibdelosporangium persicum</name>
    <dbReference type="NCBI Taxonomy" id="2698649"/>
    <lineage>
        <taxon>Bacteria</taxon>
        <taxon>Bacillati</taxon>
        <taxon>Actinomycetota</taxon>
        <taxon>Actinomycetes</taxon>
        <taxon>Pseudonocardiales</taxon>
        <taxon>Pseudonocardiaceae</taxon>
        <taxon>Kibdelosporangium</taxon>
    </lineage>
</organism>
<accession>A0ABX2EVU6</accession>
<dbReference type="SUPFAM" id="SSF47413">
    <property type="entry name" value="lambda repressor-like DNA-binding domains"/>
    <property type="match status" value="1"/>
</dbReference>
<dbReference type="Gene3D" id="1.10.260.40">
    <property type="entry name" value="lambda repressor-like DNA-binding domains"/>
    <property type="match status" value="1"/>
</dbReference>
<dbReference type="InterPro" id="IPR001387">
    <property type="entry name" value="Cro/C1-type_HTH"/>
</dbReference>
<keyword evidence="3" id="KW-1185">Reference proteome</keyword>
<proteinExistence type="predicted"/>
<dbReference type="SMART" id="SM00530">
    <property type="entry name" value="HTH_XRE"/>
    <property type="match status" value="1"/>
</dbReference>
<dbReference type="InterPro" id="IPR043917">
    <property type="entry name" value="DUF5753"/>
</dbReference>
<name>A0ABX2EVU6_9PSEU</name>
<dbReference type="Pfam" id="PF13560">
    <property type="entry name" value="HTH_31"/>
    <property type="match status" value="1"/>
</dbReference>
<gene>
    <name evidence="2" type="ORF">GC106_1610</name>
</gene>